<evidence type="ECO:0000313" key="12">
    <source>
        <dbReference type="Proteomes" id="UP000694941"/>
    </source>
</evidence>
<evidence type="ECO:0000313" key="13">
    <source>
        <dbReference type="RefSeq" id="XP_022239605.1"/>
    </source>
</evidence>
<proteinExistence type="predicted"/>
<keyword evidence="8" id="KW-0393">Immunoglobulin domain</keyword>
<dbReference type="CDD" id="cd00063">
    <property type="entry name" value="FN3"/>
    <property type="match status" value="2"/>
</dbReference>
<dbReference type="GeneID" id="111085423"/>
<keyword evidence="4" id="KW-0130">Cell adhesion</keyword>
<feature type="domain" description="Fibronectin type-III" evidence="11">
    <location>
        <begin position="1"/>
        <end position="50"/>
    </location>
</feature>
<dbReference type="Gene3D" id="2.60.40.10">
    <property type="entry name" value="Immunoglobulins"/>
    <property type="match status" value="2"/>
</dbReference>
<gene>
    <name evidence="13" type="primary">LOC111085423</name>
</gene>
<protein>
    <submittedName>
        <fullName evidence="13">Down syndrome cell adhesion molecule-like protein Dscam2</fullName>
    </submittedName>
</protein>
<keyword evidence="3" id="KW-0732">Signal</keyword>
<evidence type="ECO:0000256" key="2">
    <source>
        <dbReference type="ARBA" id="ARBA00022692"/>
    </source>
</evidence>
<dbReference type="InterPro" id="IPR003961">
    <property type="entry name" value="FN3_dom"/>
</dbReference>
<reference evidence="13" key="1">
    <citation type="submission" date="2025-08" db="UniProtKB">
        <authorList>
            <consortium name="RefSeq"/>
        </authorList>
    </citation>
    <scope>IDENTIFICATION</scope>
    <source>
        <tissue evidence="13">Muscle</tissue>
    </source>
</reference>
<keyword evidence="7" id="KW-1015">Disulfide bond</keyword>
<feature type="compositionally biased region" description="Polar residues" evidence="9">
    <location>
        <begin position="296"/>
        <end position="316"/>
    </location>
</feature>
<name>A0ABM1S7K0_LIMPO</name>
<evidence type="ECO:0000256" key="7">
    <source>
        <dbReference type="ARBA" id="ARBA00023157"/>
    </source>
</evidence>
<evidence type="ECO:0000256" key="3">
    <source>
        <dbReference type="ARBA" id="ARBA00022729"/>
    </source>
</evidence>
<dbReference type="InterPro" id="IPR056754">
    <property type="entry name" value="DSCAM/DSCAML_C"/>
</dbReference>
<dbReference type="RefSeq" id="XP_022239605.1">
    <property type="nucleotide sequence ID" value="XM_022383897.1"/>
</dbReference>
<evidence type="ECO:0000256" key="9">
    <source>
        <dbReference type="SAM" id="MobiDB-lite"/>
    </source>
</evidence>
<dbReference type="Proteomes" id="UP000694941">
    <property type="component" value="Unplaced"/>
</dbReference>
<dbReference type="InterPro" id="IPR013783">
    <property type="entry name" value="Ig-like_fold"/>
</dbReference>
<dbReference type="SUPFAM" id="SSF49265">
    <property type="entry name" value="Fibronectin type III"/>
    <property type="match status" value="1"/>
</dbReference>
<sequence>MEEVNISGDQNTYTFSDLSCGSQYQVFLVAFNSAGKGEPCDTVHTKTLGGAPVAPSNSLALSYNVTSVTVNLESWEDGGCPLLSYQVRYRRQDAQHWKLIATELPANKKKFLDIHGLARGMWYRLQVTGRNIAGKTEAEYVFRTLVTPEAPYNIKPNTALSRSSTPFYLDLNIMIPVAVSVFVIIIVLIVLCLVIRKKTSNSSHTGSYVYGVAKGPAHATLRMTDYEKKSGKKKKKKKKANGVYYPTPYATTQLTGEDLEKSRTEEFPQPQEEPLYATVKRTPRPPRSDAHIYQSPVPSLSEMDQLTPSPSPTTCKRSGMTVKLSTTSDPKYSGSKRRSSETKTCRHSEI</sequence>
<dbReference type="PROSITE" id="PS50853">
    <property type="entry name" value="FN3"/>
    <property type="match status" value="2"/>
</dbReference>
<evidence type="ECO:0000256" key="10">
    <source>
        <dbReference type="SAM" id="Phobius"/>
    </source>
</evidence>
<feature type="domain" description="Fibronectin type-III" evidence="11">
    <location>
        <begin position="54"/>
        <end position="150"/>
    </location>
</feature>
<keyword evidence="2 10" id="KW-0812">Transmembrane</keyword>
<organism evidence="12 13">
    <name type="scientific">Limulus polyphemus</name>
    <name type="common">Atlantic horseshoe crab</name>
    <dbReference type="NCBI Taxonomy" id="6850"/>
    <lineage>
        <taxon>Eukaryota</taxon>
        <taxon>Metazoa</taxon>
        <taxon>Ecdysozoa</taxon>
        <taxon>Arthropoda</taxon>
        <taxon>Chelicerata</taxon>
        <taxon>Merostomata</taxon>
        <taxon>Xiphosura</taxon>
        <taxon>Limulidae</taxon>
        <taxon>Limulus</taxon>
    </lineage>
</organism>
<evidence type="ECO:0000256" key="5">
    <source>
        <dbReference type="ARBA" id="ARBA00022989"/>
    </source>
</evidence>
<keyword evidence="12" id="KW-1185">Reference proteome</keyword>
<evidence type="ECO:0000256" key="1">
    <source>
        <dbReference type="ARBA" id="ARBA00004167"/>
    </source>
</evidence>
<dbReference type="InterPro" id="IPR036116">
    <property type="entry name" value="FN3_sf"/>
</dbReference>
<accession>A0ABM1S7K0</accession>
<keyword evidence="6 10" id="KW-0472">Membrane</keyword>
<keyword evidence="5 10" id="KW-1133">Transmembrane helix</keyword>
<evidence type="ECO:0000256" key="4">
    <source>
        <dbReference type="ARBA" id="ARBA00022889"/>
    </source>
</evidence>
<feature type="region of interest" description="Disordered" evidence="9">
    <location>
        <begin position="254"/>
        <end position="350"/>
    </location>
</feature>
<evidence type="ECO:0000259" key="11">
    <source>
        <dbReference type="PROSITE" id="PS50853"/>
    </source>
</evidence>
<feature type="transmembrane region" description="Helical" evidence="10">
    <location>
        <begin position="173"/>
        <end position="195"/>
    </location>
</feature>
<evidence type="ECO:0000256" key="6">
    <source>
        <dbReference type="ARBA" id="ARBA00023136"/>
    </source>
</evidence>
<dbReference type="Pfam" id="PF25059">
    <property type="entry name" value="FN3_DSCAM-DSCAML_C"/>
    <property type="match status" value="1"/>
</dbReference>
<feature type="compositionally biased region" description="Basic and acidic residues" evidence="9">
    <location>
        <begin position="338"/>
        <end position="350"/>
    </location>
</feature>
<comment type="subcellular location">
    <subcellularLocation>
        <location evidence="1">Membrane</location>
        <topology evidence="1">Single-pass membrane protein</topology>
    </subcellularLocation>
</comment>
<evidence type="ECO:0000256" key="8">
    <source>
        <dbReference type="ARBA" id="ARBA00023319"/>
    </source>
</evidence>